<reference evidence="2 3" key="1">
    <citation type="submission" date="2019-01" db="EMBL/GenBank/DDBJ databases">
        <title>Nocardioides guangzhouensis sp. nov., an actinobacterium isolated from soil.</title>
        <authorList>
            <person name="Fu Y."/>
            <person name="Cai Y."/>
            <person name="Lin Z."/>
            <person name="Chen P."/>
        </authorList>
    </citation>
    <scope>NUCLEOTIDE SEQUENCE [LARGE SCALE GENOMIC DNA]</scope>
    <source>
        <strain evidence="2 3">130</strain>
    </source>
</reference>
<evidence type="ECO:0000313" key="3">
    <source>
        <dbReference type="Proteomes" id="UP000295198"/>
    </source>
</evidence>
<evidence type="ECO:0000313" key="2">
    <source>
        <dbReference type="EMBL" id="RYP83683.1"/>
    </source>
</evidence>
<organism evidence="2 3">
    <name type="scientific">Nocardioides guangzhouensis</name>
    <dbReference type="NCBI Taxonomy" id="2497878"/>
    <lineage>
        <taxon>Bacteria</taxon>
        <taxon>Bacillati</taxon>
        <taxon>Actinomycetota</taxon>
        <taxon>Actinomycetes</taxon>
        <taxon>Propionibacteriales</taxon>
        <taxon>Nocardioidaceae</taxon>
        <taxon>Nocardioides</taxon>
    </lineage>
</organism>
<protein>
    <submittedName>
        <fullName evidence="2">Uncharacterized protein</fullName>
    </submittedName>
</protein>
<dbReference type="Proteomes" id="UP000295198">
    <property type="component" value="Unassembled WGS sequence"/>
</dbReference>
<keyword evidence="3" id="KW-1185">Reference proteome</keyword>
<keyword evidence="1" id="KW-0812">Transmembrane</keyword>
<comment type="caution">
    <text evidence="2">The sequence shown here is derived from an EMBL/GenBank/DDBJ whole genome shotgun (WGS) entry which is preliminary data.</text>
</comment>
<keyword evidence="1" id="KW-0472">Membrane</keyword>
<accession>A0A4Q4Z7D5</accession>
<dbReference type="RefSeq" id="WP_134719546.1">
    <property type="nucleotide sequence ID" value="NZ_SDKM01000030.1"/>
</dbReference>
<keyword evidence="1" id="KW-1133">Transmembrane helix</keyword>
<dbReference type="AlphaFoldDB" id="A0A4Q4Z7D5"/>
<name>A0A4Q4Z7D5_9ACTN</name>
<evidence type="ECO:0000256" key="1">
    <source>
        <dbReference type="SAM" id="Phobius"/>
    </source>
</evidence>
<feature type="transmembrane region" description="Helical" evidence="1">
    <location>
        <begin position="49"/>
        <end position="67"/>
    </location>
</feature>
<dbReference type="EMBL" id="SDKM01000030">
    <property type="protein sequence ID" value="RYP83683.1"/>
    <property type="molecule type" value="Genomic_DNA"/>
</dbReference>
<proteinExistence type="predicted"/>
<sequence>MSSIEERLARDIAAVTRGVVVTEQDLRNASNAVDERLDTQRRLGRRRTLAAVAAAAVVLPIVGVGVYRTLGDDRSAPPAGPAPAPSPSVDVNADFLAGDAPTPDLLQGVWRVDDGVVHLRFSAPDYVASDDRGRLFDDPAVEGRYEIEGDLVTVHVSGGRAGCAGQTFAMRASLPEPGFAHVVHTQPGTGSCSQMRDARWVLEQVAPSKGLEDLGFSAEPGWGPATGLPGSLYGVWVAERGGHVLEIDPDGSYSVIDESGEPVDRGQWSLRGRGLTLTSSADSSACSAGDRLVWSGLEQVDPGTTGMRGTVAENTCAAAWADKTWVLVPHEGS</sequence>
<gene>
    <name evidence="2" type="ORF">EKO23_18170</name>
</gene>